<dbReference type="GO" id="GO:0004067">
    <property type="term" value="F:asparaginase activity"/>
    <property type="evidence" value="ECO:0007669"/>
    <property type="project" value="UniProtKB-EC"/>
</dbReference>
<reference evidence="1" key="1">
    <citation type="submission" date="2015-02" db="EMBL/GenBank/DDBJ databases">
        <authorList>
            <person name="Jiang Z."/>
            <person name="Yan Q."/>
            <person name="Mu Q."/>
            <person name="Liu Y."/>
        </authorList>
    </citation>
    <scope>NUCLEOTIDE SEQUENCE</scope>
    <source>
        <strain evidence="1">CAU904</strain>
    </source>
</reference>
<evidence type="ECO:0000313" key="1">
    <source>
        <dbReference type="EMBL" id="AJP16552.1"/>
    </source>
</evidence>
<proteinExistence type="predicted"/>
<dbReference type="EMBL" id="KP742839">
    <property type="protein sequence ID" value="AJP16552.1"/>
    <property type="molecule type" value="Genomic_DNA"/>
</dbReference>
<name>A0A0C5GVW3_9BACL</name>
<dbReference type="PANTHER" id="PTHR42110">
    <property type="entry name" value="L-ASPARAGINASE, PUTATIVE (AFU_ORTHOLOGUE AFUA_3G11890)-RELATED"/>
    <property type="match status" value="1"/>
</dbReference>
<accession>A0A0C5GVW3</accession>
<protein>
    <submittedName>
        <fullName evidence="1">L-asparaginase</fullName>
        <ecNumber evidence="1">3.5.1.1</ecNumber>
    </submittedName>
</protein>
<dbReference type="Pfam" id="PF06089">
    <property type="entry name" value="Asparaginase_II"/>
    <property type="match status" value="1"/>
</dbReference>
<organism evidence="1">
    <name type="scientific">Paenibacillus barengoltzii</name>
    <dbReference type="NCBI Taxonomy" id="343517"/>
    <lineage>
        <taxon>Bacteria</taxon>
        <taxon>Bacillati</taxon>
        <taxon>Bacillota</taxon>
        <taxon>Bacilli</taxon>
        <taxon>Bacillales</taxon>
        <taxon>Paenibacillaceae</taxon>
        <taxon>Paenibacillus</taxon>
    </lineage>
</organism>
<dbReference type="PANTHER" id="PTHR42110:SF1">
    <property type="entry name" value="L-ASPARAGINASE, PUTATIVE (AFU_ORTHOLOGUE AFUA_3G11890)-RELATED"/>
    <property type="match status" value="1"/>
</dbReference>
<dbReference type="EC" id="3.5.1.1" evidence="1"/>
<dbReference type="InterPro" id="IPR010349">
    <property type="entry name" value="Asparaginase_II"/>
</dbReference>
<keyword evidence="1" id="KW-0378">Hydrolase</keyword>
<dbReference type="BRENDA" id="3.5.1.1">
    <property type="organism ID" value="15712"/>
</dbReference>
<dbReference type="AlphaFoldDB" id="A0A0C5GVW3"/>
<sequence length="336" mass="36638">MNYNEALLVNEYRGGLLECAHYGHICIVDERGNIVGRAGNPQATVFTRSAAKPIQAIPGIRAGIKEAYGLTDEEIAIMAASHRAEEIHVETLNRILEKTGLTEERLICAPSLPLDRVAKEQLLRQGGTYRRIYHNCSGKHLGVLAYCKMKGYPLEGYNHPEHPAQKEILATLASLAGLTEAQITLGTDGCGFPVFALPLSALASAYLKLACPDLIEDTATAEAVRVITGAMNRQPLLVAGTGRVDSILLDDSNIVAKGGFKGVYAFALRRERVGITFKIQDGSEEEWGMIALSVLEQLGYENEGTLQKLREAFPSSIKNDEGWEVGKAETVFQLER</sequence>